<dbReference type="PROSITE" id="PS51186">
    <property type="entry name" value="GNAT"/>
    <property type="match status" value="1"/>
</dbReference>
<dbReference type="EC" id="2.3.-.-" evidence="2"/>
<accession>A0ABV9I5Z0</accession>
<dbReference type="Pfam" id="PF13302">
    <property type="entry name" value="Acetyltransf_3"/>
    <property type="match status" value="1"/>
</dbReference>
<feature type="domain" description="N-acetyltransferase" evidence="1">
    <location>
        <begin position="29"/>
        <end position="184"/>
    </location>
</feature>
<keyword evidence="2" id="KW-0012">Acyltransferase</keyword>
<dbReference type="EMBL" id="JBHSEI010000001">
    <property type="protein sequence ID" value="MFC4637231.1"/>
    <property type="molecule type" value="Genomic_DNA"/>
</dbReference>
<keyword evidence="2" id="KW-0808">Transferase</keyword>
<evidence type="ECO:0000313" key="2">
    <source>
        <dbReference type="EMBL" id="MFC4637231.1"/>
    </source>
</evidence>
<dbReference type="PANTHER" id="PTHR43610">
    <property type="entry name" value="BLL6696 PROTEIN"/>
    <property type="match status" value="1"/>
</dbReference>
<dbReference type="Proteomes" id="UP001595952">
    <property type="component" value="Unassembled WGS sequence"/>
</dbReference>
<dbReference type="GO" id="GO:0016746">
    <property type="term" value="F:acyltransferase activity"/>
    <property type="evidence" value="ECO:0007669"/>
    <property type="project" value="UniProtKB-KW"/>
</dbReference>
<dbReference type="RefSeq" id="WP_380060259.1">
    <property type="nucleotide sequence ID" value="NZ_JBHSEI010000001.1"/>
</dbReference>
<dbReference type="InterPro" id="IPR016181">
    <property type="entry name" value="Acyl_CoA_acyltransferase"/>
</dbReference>
<evidence type="ECO:0000313" key="3">
    <source>
        <dbReference type="Proteomes" id="UP001595952"/>
    </source>
</evidence>
<sequence>MSPDLPSDSESPAPAEEWLSAPTLSGQVVTLLALREEHAADLLSGADEQTLRFLARGGPTEATVAGWADYITRLNALPRRVNFAVQLRQTGQVVGRISYSEVREADGWVEIGTMLLPAAQGSAVNPEAKRLLMARAFEVLGASRVQFKVDARNERSLRAMEKLGAVREGTLRQYQRLPDGATRDSVMFSVLRSEWPAVEVGLRRRVDEFLRNQ</sequence>
<comment type="caution">
    <text evidence="2">The sequence shown here is derived from an EMBL/GenBank/DDBJ whole genome shotgun (WGS) entry which is preliminary data.</text>
</comment>
<reference evidence="3" key="1">
    <citation type="journal article" date="2019" name="Int. J. Syst. Evol. Microbiol.">
        <title>The Global Catalogue of Microorganisms (GCM) 10K type strain sequencing project: providing services to taxonomists for standard genome sequencing and annotation.</title>
        <authorList>
            <consortium name="The Broad Institute Genomics Platform"/>
            <consortium name="The Broad Institute Genome Sequencing Center for Infectious Disease"/>
            <person name="Wu L."/>
            <person name="Ma J."/>
        </authorList>
    </citation>
    <scope>NUCLEOTIDE SEQUENCE [LARGE SCALE GENOMIC DNA]</scope>
    <source>
        <strain evidence="3">CCUG 55995</strain>
    </source>
</reference>
<dbReference type="PANTHER" id="PTHR43610:SF1">
    <property type="entry name" value="N-ACETYLTRANSFERASE DOMAIN-CONTAINING PROTEIN"/>
    <property type="match status" value="1"/>
</dbReference>
<organism evidence="2 3">
    <name type="scientific">Deinococcus hohokamensis</name>
    <dbReference type="NCBI Taxonomy" id="309883"/>
    <lineage>
        <taxon>Bacteria</taxon>
        <taxon>Thermotogati</taxon>
        <taxon>Deinococcota</taxon>
        <taxon>Deinococci</taxon>
        <taxon>Deinococcales</taxon>
        <taxon>Deinococcaceae</taxon>
        <taxon>Deinococcus</taxon>
    </lineage>
</organism>
<keyword evidence="3" id="KW-1185">Reference proteome</keyword>
<dbReference type="Gene3D" id="3.40.630.30">
    <property type="match status" value="1"/>
</dbReference>
<protein>
    <submittedName>
        <fullName evidence="2">GNAT family N-acetyltransferase</fullName>
        <ecNumber evidence="2">2.3.-.-</ecNumber>
    </submittedName>
</protein>
<evidence type="ECO:0000259" key="1">
    <source>
        <dbReference type="PROSITE" id="PS51186"/>
    </source>
</evidence>
<dbReference type="InterPro" id="IPR000182">
    <property type="entry name" value="GNAT_dom"/>
</dbReference>
<gene>
    <name evidence="2" type="ORF">ACFO0D_02640</name>
</gene>
<proteinExistence type="predicted"/>
<dbReference type="SUPFAM" id="SSF55729">
    <property type="entry name" value="Acyl-CoA N-acyltransferases (Nat)"/>
    <property type="match status" value="1"/>
</dbReference>
<name>A0ABV9I5Z0_9DEIO</name>